<keyword evidence="1" id="KW-0472">Membrane</keyword>
<name>A0ABU5T175_9MICC</name>
<feature type="transmembrane region" description="Helical" evidence="1">
    <location>
        <begin position="82"/>
        <end position="99"/>
    </location>
</feature>
<evidence type="ECO:0000313" key="4">
    <source>
        <dbReference type="Proteomes" id="UP001304769"/>
    </source>
</evidence>
<accession>A0ABU5T175</accession>
<evidence type="ECO:0000313" key="3">
    <source>
        <dbReference type="EMBL" id="MEA5453398.1"/>
    </source>
</evidence>
<feature type="transmembrane region" description="Helical" evidence="1">
    <location>
        <begin position="119"/>
        <end position="141"/>
    </location>
</feature>
<dbReference type="EMBL" id="JAYGGQ010000001">
    <property type="protein sequence ID" value="MEA5453398.1"/>
    <property type="molecule type" value="Genomic_DNA"/>
</dbReference>
<protein>
    <submittedName>
        <fullName evidence="3">Acyltransferase family protein</fullName>
    </submittedName>
</protein>
<dbReference type="PANTHER" id="PTHR37312:SF1">
    <property type="entry name" value="MEMBRANE-BOUND ACYLTRANSFERASE YKRP-RELATED"/>
    <property type="match status" value="1"/>
</dbReference>
<keyword evidence="1" id="KW-0812">Transmembrane</keyword>
<dbReference type="Proteomes" id="UP001304769">
    <property type="component" value="Unassembled WGS sequence"/>
</dbReference>
<sequence length="341" mass="36033">MTLAAPSPGTPSPAREAGIDLLRVVGVIAVVAGHVFEGPWVQRGIYGWHVPLFFFLSGYFWSRGRTLAEEAARRSRALLRPYVFWLSVIGVPFVALRLLEGQGAKDAALPLVLGGAYLTRPFSAFWFVTALFAACLAFRLLERQSMPVKAGVVAAALLACQLAPRYVAHVPAAVGTAFAALVFMYAGQCARAFGPQLPTVWIGWAALAVGGVLAGGGTLLPLDLKQALFGTPVASVAAAILICAGLTRLAETYGALVPPRAGRWISSLAQSAIMVVLSHSAVLEVLGTRSETWWPGFPLALGVPWAIGLLLLGTPAAPWVLGVERVKGLGGRRRLSPPRAR</sequence>
<evidence type="ECO:0000259" key="2">
    <source>
        <dbReference type="Pfam" id="PF01757"/>
    </source>
</evidence>
<keyword evidence="3" id="KW-0808">Transferase</keyword>
<dbReference type="Pfam" id="PF01757">
    <property type="entry name" value="Acyl_transf_3"/>
    <property type="match status" value="1"/>
</dbReference>
<dbReference type="InterPro" id="IPR052734">
    <property type="entry name" value="Nod_factor_acetyltransferase"/>
</dbReference>
<dbReference type="RefSeq" id="WP_323277162.1">
    <property type="nucleotide sequence ID" value="NZ_JAYGGQ010000001.1"/>
</dbReference>
<organism evidence="3 4">
    <name type="scientific">Sinomonas terricola</name>
    <dbReference type="NCBI Taxonomy" id="3110330"/>
    <lineage>
        <taxon>Bacteria</taxon>
        <taxon>Bacillati</taxon>
        <taxon>Actinomycetota</taxon>
        <taxon>Actinomycetes</taxon>
        <taxon>Micrococcales</taxon>
        <taxon>Micrococcaceae</taxon>
        <taxon>Sinomonas</taxon>
    </lineage>
</organism>
<reference evidence="3 4" key="1">
    <citation type="submission" date="2023-12" db="EMBL/GenBank/DDBJ databases">
        <title>Sinomonas terricola sp. nov, isolated from litchi orchard soil in Guangdong, PR China.</title>
        <authorList>
            <person name="Jiaxin W."/>
            <person name="Yang Z."/>
            <person name="Honghui Z."/>
        </authorList>
    </citation>
    <scope>NUCLEOTIDE SEQUENCE [LARGE SCALE GENOMIC DNA]</scope>
    <source>
        <strain evidence="3 4">JGH33</strain>
    </source>
</reference>
<feature type="transmembrane region" description="Helical" evidence="1">
    <location>
        <begin position="199"/>
        <end position="222"/>
    </location>
</feature>
<comment type="caution">
    <text evidence="3">The sequence shown here is derived from an EMBL/GenBank/DDBJ whole genome shotgun (WGS) entry which is preliminary data.</text>
</comment>
<dbReference type="InterPro" id="IPR002656">
    <property type="entry name" value="Acyl_transf_3_dom"/>
</dbReference>
<keyword evidence="3" id="KW-0012">Acyltransferase</keyword>
<dbReference type="PANTHER" id="PTHR37312">
    <property type="entry name" value="MEMBRANE-BOUND ACYLTRANSFERASE YKRP-RELATED"/>
    <property type="match status" value="1"/>
</dbReference>
<feature type="transmembrane region" description="Helical" evidence="1">
    <location>
        <begin position="302"/>
        <end position="323"/>
    </location>
</feature>
<dbReference type="GO" id="GO:0016746">
    <property type="term" value="F:acyltransferase activity"/>
    <property type="evidence" value="ECO:0007669"/>
    <property type="project" value="UniProtKB-KW"/>
</dbReference>
<feature type="transmembrane region" description="Helical" evidence="1">
    <location>
        <begin position="45"/>
        <end position="61"/>
    </location>
</feature>
<feature type="domain" description="Acyltransferase 3" evidence="2">
    <location>
        <begin position="17"/>
        <end position="319"/>
    </location>
</feature>
<evidence type="ECO:0000256" key="1">
    <source>
        <dbReference type="SAM" id="Phobius"/>
    </source>
</evidence>
<feature type="transmembrane region" description="Helical" evidence="1">
    <location>
        <begin position="228"/>
        <end position="249"/>
    </location>
</feature>
<keyword evidence="1" id="KW-1133">Transmembrane helix</keyword>
<proteinExistence type="predicted"/>
<keyword evidence="4" id="KW-1185">Reference proteome</keyword>
<gene>
    <name evidence="3" type="ORF">SPF06_01560</name>
</gene>
<feature type="transmembrane region" description="Helical" evidence="1">
    <location>
        <begin position="170"/>
        <end position="187"/>
    </location>
</feature>